<dbReference type="Pfam" id="PF00578">
    <property type="entry name" value="AhpC-TSA"/>
    <property type="match status" value="1"/>
</dbReference>
<keyword evidence="6" id="KW-0560">Oxidoreductase</keyword>
<feature type="compositionally biased region" description="Basic and acidic residues" evidence="14">
    <location>
        <begin position="262"/>
        <end position="293"/>
    </location>
</feature>
<dbReference type="AlphaFoldDB" id="A0A4Z1IMF8"/>
<dbReference type="STRING" id="278938.A0A4Z1IMF8"/>
<dbReference type="Proteomes" id="UP000297229">
    <property type="component" value="Unassembled WGS sequence"/>
</dbReference>
<evidence type="ECO:0000256" key="13">
    <source>
        <dbReference type="ARBA" id="ARBA00077538"/>
    </source>
</evidence>
<organism evidence="16 17">
    <name type="scientific">Botrytis elliptica</name>
    <dbReference type="NCBI Taxonomy" id="278938"/>
    <lineage>
        <taxon>Eukaryota</taxon>
        <taxon>Fungi</taxon>
        <taxon>Dikarya</taxon>
        <taxon>Ascomycota</taxon>
        <taxon>Pezizomycotina</taxon>
        <taxon>Leotiomycetes</taxon>
        <taxon>Helotiales</taxon>
        <taxon>Sclerotiniaceae</taxon>
        <taxon>Botrytis</taxon>
    </lineage>
</organism>
<dbReference type="InterPro" id="IPR050924">
    <property type="entry name" value="Peroxiredoxin_BCP/PrxQ"/>
</dbReference>
<reference evidence="16 17" key="1">
    <citation type="submission" date="2017-12" db="EMBL/GenBank/DDBJ databases">
        <title>Comparative genomics of Botrytis spp.</title>
        <authorList>
            <person name="Valero-Jimenez C.A."/>
            <person name="Tapia P."/>
            <person name="Veloso J."/>
            <person name="Silva-Moreno E."/>
            <person name="Staats M."/>
            <person name="Valdes J.H."/>
            <person name="Van Kan J.A.L."/>
        </authorList>
    </citation>
    <scope>NUCLEOTIDE SEQUENCE [LARGE SCALE GENOMIC DNA]</scope>
    <source>
        <strain evidence="16 17">Be9601</strain>
    </source>
</reference>
<evidence type="ECO:0000256" key="8">
    <source>
        <dbReference type="ARBA" id="ARBA00023242"/>
    </source>
</evidence>
<dbReference type="SUPFAM" id="SSF52833">
    <property type="entry name" value="Thioredoxin-like"/>
    <property type="match status" value="1"/>
</dbReference>
<dbReference type="Gene3D" id="3.40.30.10">
    <property type="entry name" value="Glutaredoxin"/>
    <property type="match status" value="1"/>
</dbReference>
<comment type="subcellular location">
    <subcellularLocation>
        <location evidence="1">Nucleus</location>
    </subcellularLocation>
</comment>
<sequence length="356" mass="36687">MPVTLRKRPAPAEPPAPAPPAKKKSTVAKSVAKVKETVKKAAEPKATKATKATPPSKTNGSKAKTETKVEAPAPLPQVKASKASAAAPAPVPAPAPAAAAATATATTTTKAVVGETIDLKGFGGEIETNEGEKTTLEKLVSESKNGVVLFTYPKASTPGCTTQVCAFRDSHPTLLLTGYTVYGLSKDSPKSNTTFKTNQKLPYTLLCDTKSSLISAIGLKNAKGTTRGVFVIDKSGKVLAAQAGSPKGTLEVVEGLIGAKKEEAGKEEAVVEGEKEAEKEKENETAEETKEEVSSTSAEKQPEEPTIPETNGTNGTNTSASKEDVAKAEVAADVADTAEKLDGKDSEVKAAETSTA</sequence>
<feature type="compositionally biased region" description="Pro residues" evidence="14">
    <location>
        <begin position="11"/>
        <end position="20"/>
    </location>
</feature>
<proteinExistence type="inferred from homology"/>
<name>A0A4Z1IMF8_9HELO</name>
<feature type="region of interest" description="Disordered" evidence="14">
    <location>
        <begin position="262"/>
        <end position="356"/>
    </location>
</feature>
<dbReference type="EC" id="1.11.1.24" evidence="3"/>
<feature type="domain" description="Thioredoxin" evidence="15">
    <location>
        <begin position="89"/>
        <end position="262"/>
    </location>
</feature>
<evidence type="ECO:0000256" key="4">
    <source>
        <dbReference type="ARBA" id="ARBA00022559"/>
    </source>
</evidence>
<dbReference type="GO" id="GO:0005634">
    <property type="term" value="C:nucleus"/>
    <property type="evidence" value="ECO:0007669"/>
    <property type="project" value="UniProtKB-SubCell"/>
</dbReference>
<feature type="region of interest" description="Disordered" evidence="14">
    <location>
        <begin position="1"/>
        <end position="88"/>
    </location>
</feature>
<evidence type="ECO:0000256" key="1">
    <source>
        <dbReference type="ARBA" id="ARBA00004123"/>
    </source>
</evidence>
<feature type="compositionally biased region" description="Basic and acidic residues" evidence="14">
    <location>
        <begin position="33"/>
        <end position="46"/>
    </location>
</feature>
<dbReference type="GO" id="GO:0008379">
    <property type="term" value="F:thioredoxin peroxidase activity"/>
    <property type="evidence" value="ECO:0007669"/>
    <property type="project" value="TreeGrafter"/>
</dbReference>
<keyword evidence="7" id="KW-1015">Disulfide bond</keyword>
<evidence type="ECO:0000256" key="12">
    <source>
        <dbReference type="ARBA" id="ARBA00049091"/>
    </source>
</evidence>
<dbReference type="EMBL" id="PQXM01001317">
    <property type="protein sequence ID" value="TGO57903.1"/>
    <property type="molecule type" value="Genomic_DNA"/>
</dbReference>
<feature type="compositionally biased region" description="Basic and acidic residues" evidence="14">
    <location>
        <begin position="337"/>
        <end position="350"/>
    </location>
</feature>
<gene>
    <name evidence="16" type="ORF">BELL_1319g00020</name>
</gene>
<evidence type="ECO:0000256" key="5">
    <source>
        <dbReference type="ARBA" id="ARBA00022862"/>
    </source>
</evidence>
<dbReference type="GO" id="GO:0034599">
    <property type="term" value="P:cellular response to oxidative stress"/>
    <property type="evidence" value="ECO:0007669"/>
    <property type="project" value="UniProtKB-ARBA"/>
</dbReference>
<evidence type="ECO:0000256" key="6">
    <source>
        <dbReference type="ARBA" id="ARBA00023002"/>
    </source>
</evidence>
<comment type="caution">
    <text evidence="16">The sequence shown here is derived from an EMBL/GenBank/DDBJ whole genome shotgun (WGS) entry which is preliminary data.</text>
</comment>
<dbReference type="PANTHER" id="PTHR42801">
    <property type="entry name" value="THIOREDOXIN-DEPENDENT PEROXIDE REDUCTASE"/>
    <property type="match status" value="1"/>
</dbReference>
<dbReference type="FunFam" id="3.40.30.10:FF:000157">
    <property type="entry name" value="DOT5p Nuclear thiol peroxidase"/>
    <property type="match status" value="1"/>
</dbReference>
<dbReference type="GO" id="GO:0005737">
    <property type="term" value="C:cytoplasm"/>
    <property type="evidence" value="ECO:0007669"/>
    <property type="project" value="TreeGrafter"/>
</dbReference>
<accession>A0A4Z1IMF8</accession>
<dbReference type="CDD" id="cd03017">
    <property type="entry name" value="PRX_BCP"/>
    <property type="match status" value="1"/>
</dbReference>
<keyword evidence="5" id="KW-0049">Antioxidant</keyword>
<protein>
    <recommendedName>
        <fullName evidence="3">thioredoxin-dependent peroxiredoxin</fullName>
        <ecNumber evidence="3">1.11.1.24</ecNumber>
    </recommendedName>
    <alternativeName>
        <fullName evidence="13">Nuclear thiol peroxidase</fullName>
    </alternativeName>
    <alternativeName>
        <fullName evidence="10">Thioredoxin peroxidase</fullName>
    </alternativeName>
</protein>
<dbReference type="PANTHER" id="PTHR42801:SF23">
    <property type="entry name" value="PEROXIREDOXIN DOT5"/>
    <property type="match status" value="1"/>
</dbReference>
<dbReference type="PROSITE" id="PS51352">
    <property type="entry name" value="THIOREDOXIN_2"/>
    <property type="match status" value="1"/>
</dbReference>
<keyword evidence="9" id="KW-0676">Redox-active center</keyword>
<evidence type="ECO:0000256" key="7">
    <source>
        <dbReference type="ARBA" id="ARBA00023157"/>
    </source>
</evidence>
<feature type="compositionally biased region" description="Low complexity" evidence="14">
    <location>
        <begin position="78"/>
        <end position="88"/>
    </location>
</feature>
<dbReference type="GO" id="GO:0045454">
    <property type="term" value="P:cell redox homeostasis"/>
    <property type="evidence" value="ECO:0007669"/>
    <property type="project" value="TreeGrafter"/>
</dbReference>
<comment type="subunit">
    <text evidence="2">Monomer.</text>
</comment>
<dbReference type="InterPro" id="IPR013766">
    <property type="entry name" value="Thioredoxin_domain"/>
</dbReference>
<keyword evidence="17" id="KW-1185">Reference proteome</keyword>
<feature type="compositionally biased region" description="Low complexity" evidence="14">
    <location>
        <begin position="47"/>
        <end position="58"/>
    </location>
</feature>
<evidence type="ECO:0000259" key="15">
    <source>
        <dbReference type="PROSITE" id="PS51352"/>
    </source>
</evidence>
<evidence type="ECO:0000256" key="10">
    <source>
        <dbReference type="ARBA" id="ARBA00032824"/>
    </source>
</evidence>
<evidence type="ECO:0000256" key="14">
    <source>
        <dbReference type="SAM" id="MobiDB-lite"/>
    </source>
</evidence>
<keyword evidence="8" id="KW-0539">Nucleus</keyword>
<comment type="similarity">
    <text evidence="11">Belongs to the peroxiredoxin family. BCP/PrxQ subfamily.</text>
</comment>
<dbReference type="InterPro" id="IPR036249">
    <property type="entry name" value="Thioredoxin-like_sf"/>
</dbReference>
<dbReference type="InterPro" id="IPR000866">
    <property type="entry name" value="AhpC/TSA"/>
</dbReference>
<keyword evidence="4" id="KW-0575">Peroxidase</keyword>
<evidence type="ECO:0000256" key="3">
    <source>
        <dbReference type="ARBA" id="ARBA00013017"/>
    </source>
</evidence>
<evidence type="ECO:0000256" key="11">
    <source>
        <dbReference type="ARBA" id="ARBA00038489"/>
    </source>
</evidence>
<evidence type="ECO:0000313" key="17">
    <source>
        <dbReference type="Proteomes" id="UP000297229"/>
    </source>
</evidence>
<evidence type="ECO:0000256" key="2">
    <source>
        <dbReference type="ARBA" id="ARBA00011245"/>
    </source>
</evidence>
<evidence type="ECO:0000313" key="16">
    <source>
        <dbReference type="EMBL" id="TGO57903.1"/>
    </source>
</evidence>
<comment type="catalytic activity">
    <reaction evidence="12">
        <text>a hydroperoxide + [thioredoxin]-dithiol = an alcohol + [thioredoxin]-disulfide + H2O</text>
        <dbReference type="Rhea" id="RHEA:62620"/>
        <dbReference type="Rhea" id="RHEA-COMP:10698"/>
        <dbReference type="Rhea" id="RHEA-COMP:10700"/>
        <dbReference type="ChEBI" id="CHEBI:15377"/>
        <dbReference type="ChEBI" id="CHEBI:29950"/>
        <dbReference type="ChEBI" id="CHEBI:30879"/>
        <dbReference type="ChEBI" id="CHEBI:35924"/>
        <dbReference type="ChEBI" id="CHEBI:50058"/>
        <dbReference type="EC" id="1.11.1.24"/>
    </reaction>
</comment>
<evidence type="ECO:0000256" key="9">
    <source>
        <dbReference type="ARBA" id="ARBA00023284"/>
    </source>
</evidence>